<comment type="caution">
    <text evidence="1">The sequence shown here is derived from an EMBL/GenBank/DDBJ whole genome shotgun (WGS) entry which is preliminary data.</text>
</comment>
<evidence type="ECO:0008006" key="3">
    <source>
        <dbReference type="Google" id="ProtNLM"/>
    </source>
</evidence>
<evidence type="ECO:0000313" key="2">
    <source>
        <dbReference type="Proteomes" id="UP000682811"/>
    </source>
</evidence>
<accession>A0A920CMN5</accession>
<dbReference type="EMBL" id="BORT01000004">
    <property type="protein sequence ID" value="GIO46511.1"/>
    <property type="molecule type" value="Genomic_DNA"/>
</dbReference>
<dbReference type="AlphaFoldDB" id="A0A920CMN5"/>
<keyword evidence="2" id="KW-1185">Reference proteome</keyword>
<organism evidence="1 2">
    <name type="scientific">Paenibacillus azoreducens</name>
    <dbReference type="NCBI Taxonomy" id="116718"/>
    <lineage>
        <taxon>Bacteria</taxon>
        <taxon>Bacillati</taxon>
        <taxon>Bacillota</taxon>
        <taxon>Bacilli</taxon>
        <taxon>Bacillales</taxon>
        <taxon>Paenibacillaceae</taxon>
        <taxon>Paenibacillus</taxon>
    </lineage>
</organism>
<gene>
    <name evidence="1" type="ORF">J34TS1_12760</name>
</gene>
<evidence type="ECO:0000313" key="1">
    <source>
        <dbReference type="EMBL" id="GIO46511.1"/>
    </source>
</evidence>
<name>A0A920CMN5_9BACL</name>
<dbReference type="Gene3D" id="3.20.20.80">
    <property type="entry name" value="Glycosidases"/>
    <property type="match status" value="1"/>
</dbReference>
<protein>
    <recommendedName>
        <fullName evidence="3">N-acyl-D-glucosamine 2-epimerase</fullName>
    </recommendedName>
</protein>
<proteinExistence type="predicted"/>
<dbReference type="Proteomes" id="UP000682811">
    <property type="component" value="Unassembled WGS sequence"/>
</dbReference>
<reference evidence="1 2" key="1">
    <citation type="submission" date="2021-03" db="EMBL/GenBank/DDBJ databases">
        <title>Antimicrobial resistance genes in bacteria isolated from Japanese honey, and their potential for conferring macrolide and lincosamide resistance in the American foulbrood pathogen Paenibacillus larvae.</title>
        <authorList>
            <person name="Okamoto M."/>
            <person name="Kumagai M."/>
            <person name="Kanamori H."/>
            <person name="Takamatsu D."/>
        </authorList>
    </citation>
    <scope>NUCLEOTIDE SEQUENCE [LARGE SCALE GENOMIC DNA]</scope>
    <source>
        <strain evidence="1 2">J34TS1</strain>
    </source>
</reference>
<sequence length="482" mass="54700">MDLEGKSPNSGKDIIMRRISADEQVFGTSARKGELMKKDSANSRAWAFEGPSIQIDPLFPYYQNRTEDSVAEEIQLSGYRTVHYFVVNETRINEKLIRCFHDRDIAVWALVIGNGTFETSHLPSEWPAWKMGLLKELSDGFERFSPFSEAYVQWKKEAVSRMLQQYPFDGIEIAEPYFPEWDGIRRGVYGDIGPAAKQAFHEKYGLSIPEFANRFAANYYKKIPDVYAKWIEFRVDAVNALIDEIINGSGGARAVRADILAATWSLAVDGGAVSTLRLKEWQGLDAISMIEKVKPDLHVLQTHWPDWMKRNLKAEYAGTYESFAAPIRAAFPGLPLGIQADVGSKANMMKGRSWLNQFQNTVYDLGYHTWTAYEYHLGGYMYEEPPVPLTAVIQEEAEVVVSFSKRLDPGSTGVIVAKADGEGIPALESKVDGNRLWLRFRQLPDSRPFYIEFRDAKDTPTLWYVKGRKANDVPRGTRFPVF</sequence>